<evidence type="ECO:0000313" key="4">
    <source>
        <dbReference type="Proteomes" id="UP000236928"/>
    </source>
</evidence>
<evidence type="ECO:0008006" key="5">
    <source>
        <dbReference type="Google" id="ProtNLM"/>
    </source>
</evidence>
<evidence type="ECO:0000256" key="2">
    <source>
        <dbReference type="SAM" id="SignalP"/>
    </source>
</evidence>
<dbReference type="AlphaFoldDB" id="A0A2P4Z352"/>
<keyword evidence="2" id="KW-0732">Signal</keyword>
<name>A0A2P4Z352_9CRYT</name>
<keyword evidence="1" id="KW-1133">Transmembrane helix</keyword>
<dbReference type="VEuPathDB" id="CryptoDB:CmeUKMEL1_12670"/>
<dbReference type="Proteomes" id="UP000236928">
    <property type="component" value="Unassembled WGS sequence"/>
</dbReference>
<protein>
    <recommendedName>
        <fullName evidence="5">Integral membrane protein</fullName>
    </recommendedName>
</protein>
<keyword evidence="4" id="KW-1185">Reference proteome</keyword>
<evidence type="ECO:0000256" key="1">
    <source>
        <dbReference type="SAM" id="Phobius"/>
    </source>
</evidence>
<proteinExistence type="predicted"/>
<reference evidence="3 4" key="1">
    <citation type="submission" date="2014-04" db="EMBL/GenBank/DDBJ databases">
        <title>Comparative Genomics of Cryptosporidium Species.</title>
        <authorList>
            <person name="Silva J.C."/>
            <person name="Su Q."/>
            <person name="Chalmers R."/>
            <person name="Chibucos M.C."/>
            <person name="Elwin K."/>
            <person name="Godinez A."/>
            <person name="Guo F."/>
            <person name="Huynh K."/>
            <person name="Orvis J."/>
            <person name="Ott S."/>
            <person name="Sadzewicz L."/>
            <person name="Sengamalay N."/>
            <person name="Shetty A."/>
            <person name="Sun M."/>
            <person name="Tallon L."/>
            <person name="Xiao L."/>
            <person name="Zhang H."/>
            <person name="Fraser C.M."/>
            <person name="Zhu G."/>
            <person name="Kissinger J."/>
            <person name="Widmer G."/>
        </authorList>
    </citation>
    <scope>NUCLEOTIDE SEQUENCE [LARGE SCALE GENOMIC DNA]</scope>
    <source>
        <strain evidence="3 4">UKMEL1</strain>
    </source>
</reference>
<evidence type="ECO:0000313" key="3">
    <source>
        <dbReference type="EMBL" id="POM84493.1"/>
    </source>
</evidence>
<dbReference type="OrthoDB" id="338796at2759"/>
<keyword evidence="1" id="KW-0812">Transmembrane</keyword>
<feature type="transmembrane region" description="Helical" evidence="1">
    <location>
        <begin position="1137"/>
        <end position="1162"/>
    </location>
</feature>
<sequence>MKVALVFAISIAICFKNVFSQNEELINNNNEIQNLNINEIINETVGLNDTKADNSTKEENKGFRINPISWENVLNGLSDIFNEINRLFNKLWESIRTYIKNKDDVSEEVETNVFNQSLINASSVLVKNFEDRLLWSFTIPEFKIKLPSLNTTGILFGNKNAKDKQKLELMKINRSTSEEEMLSGILLSCAFFALYLICWIFAYVKDLSDWVSILKRPNLIFLQQIPNNYQLKGKNEERINMFNGIKFPYTNLYFIPPIKMKVGYVRILTITMQTVFFPLTFIHFVTSKFKVSHFHFEYFNSKLKSYYETIKNDGFVLNYFYMTNQEYRSKDGIKISEKKFSKSIYDENIVLLNIIRFISSKENSCKLPCMEDLRNWSHGFWFKANKIDISQYKKLLPRIACLIILRKLVRSEQISYDYLRRLRMQIIGANNQADLVRDWIKSTLVRNNPKLNFPNQWTQRSPTGSIRINIHDNGIYTLINDYLSRVGIHSECQIKLLMELTSGQVQNLECYLWLIDELQAICIHPKILCDCIKGFDSLEWIGPIGFLPIDDIQSILINDAAVGTVTLTLEENNSKYKLLKGESTSRTNKSNGKISKFEGNLLISEIEKTYKNNPVIKFTILEEKDDISSLNHLIKSLVPQSRSKQSYDNGLSDFSTEASMTMDLNSTLNSTLPRSVLNEGTNDVFWGEKLNIRSKNVKGEYEIDYNSTCFWDFDMPIPFTATSVLINNVLTYVWINYDSKLLCIQRKDSPIEKTGDFKSNDNLKNQLSQINQLKESMALNKVRSFDDDIVIESVNNTPNSDSCIEILNLDNILVEKNKGINYSNDNHIKNKASTVTRGFMDKGKISTNFDQDKKEEIETETHDIVNKWLSFDKSLYSAFGVLTCDDIQNLHPVYAVPGILNGIFCTRGFFIGSIINIHVVGDFVDDIIDEYAIGIESQLLITFEGGLSLRINTFSQGAANSLKESLESIIDNLEENILLPMRHSVSNISKESKKELNSENNIVTNLKDTLFSVGVSPPDLISRCEQLIEYEKTSFKDSFIKSFTRFNPLIGRLQWNSSSPRTYRWLSYTASTSLSHFLIFYLLSSIPRINKVENGILVGWIAYCILNISKMTLDTAMGFSSVLYIMSIRQQAAYSYFRLWSIWLTSSFCILITIVLSVLTILQSAKPINNIEASSGFILNDINYSISTWIAGFIVTFLSLFLQPLVLALSYSIILSISKKTSSFDGLVAFFKIFNDIHANKNGRMPVRPECVITMQCKH</sequence>
<accession>A0A2P4Z352</accession>
<comment type="caution">
    <text evidence="3">The sequence shown here is derived from an EMBL/GenBank/DDBJ whole genome shotgun (WGS) entry which is preliminary data.</text>
</comment>
<organism evidence="3 4">
    <name type="scientific">Cryptosporidium meleagridis</name>
    <dbReference type="NCBI Taxonomy" id="93969"/>
    <lineage>
        <taxon>Eukaryota</taxon>
        <taxon>Sar</taxon>
        <taxon>Alveolata</taxon>
        <taxon>Apicomplexa</taxon>
        <taxon>Conoidasida</taxon>
        <taxon>Coccidia</taxon>
        <taxon>Eucoccidiorida</taxon>
        <taxon>Eimeriorina</taxon>
        <taxon>Cryptosporidiidae</taxon>
        <taxon>Cryptosporidium</taxon>
    </lineage>
</organism>
<feature type="signal peptide" evidence="2">
    <location>
        <begin position="1"/>
        <end position="20"/>
    </location>
</feature>
<feature type="transmembrane region" description="Helical" evidence="1">
    <location>
        <begin position="181"/>
        <end position="204"/>
    </location>
</feature>
<feature type="transmembrane region" description="Helical" evidence="1">
    <location>
        <begin position="1065"/>
        <end position="1084"/>
    </location>
</feature>
<feature type="transmembrane region" description="Helical" evidence="1">
    <location>
        <begin position="1189"/>
        <end position="1214"/>
    </location>
</feature>
<gene>
    <name evidence="3" type="ORF">CmeUKMEL1_12670</name>
</gene>
<feature type="transmembrane region" description="Helical" evidence="1">
    <location>
        <begin position="264"/>
        <end position="285"/>
    </location>
</feature>
<keyword evidence="1" id="KW-0472">Membrane</keyword>
<dbReference type="EMBL" id="JIBK01000045">
    <property type="protein sequence ID" value="POM84493.1"/>
    <property type="molecule type" value="Genomic_DNA"/>
</dbReference>
<feature type="chain" id="PRO_5015125505" description="Integral membrane protein" evidence="2">
    <location>
        <begin position="21"/>
        <end position="1259"/>
    </location>
</feature>